<reference evidence="3" key="1">
    <citation type="submission" date="2010-08" db="EMBL/GenBank/DDBJ databases">
        <authorList>
            <consortium name="Caenorhabditis japonica Sequencing Consortium"/>
            <person name="Wilson R.K."/>
        </authorList>
    </citation>
    <scope>NUCLEOTIDE SEQUENCE [LARGE SCALE GENOMIC DNA]</scope>
    <source>
        <strain evidence="3">DF5081</strain>
    </source>
</reference>
<dbReference type="EnsemblMetazoa" id="CJA23436.1">
    <property type="protein sequence ID" value="CJA23436.1"/>
    <property type="gene ID" value="WBGene00179008"/>
</dbReference>
<evidence type="ECO:0000313" key="2">
    <source>
        <dbReference type="EnsemblMetazoa" id="CJA23436.1"/>
    </source>
</evidence>
<feature type="region of interest" description="Disordered" evidence="1">
    <location>
        <begin position="1"/>
        <end position="28"/>
    </location>
</feature>
<dbReference type="Proteomes" id="UP000005237">
    <property type="component" value="Unassembled WGS sequence"/>
</dbReference>
<protein>
    <submittedName>
        <fullName evidence="2">Uncharacterized protein</fullName>
    </submittedName>
</protein>
<dbReference type="AlphaFoldDB" id="A0A8R1E524"/>
<evidence type="ECO:0000313" key="3">
    <source>
        <dbReference type="Proteomes" id="UP000005237"/>
    </source>
</evidence>
<reference evidence="2" key="2">
    <citation type="submission" date="2022-06" db="UniProtKB">
        <authorList>
            <consortium name="EnsemblMetazoa"/>
        </authorList>
    </citation>
    <scope>IDENTIFICATION</scope>
    <source>
        <strain evidence="2">DF5081</strain>
    </source>
</reference>
<proteinExistence type="predicted"/>
<feature type="compositionally biased region" description="Basic and acidic residues" evidence="1">
    <location>
        <begin position="1"/>
        <end position="11"/>
    </location>
</feature>
<accession>A0A8R1E524</accession>
<organism evidence="2 3">
    <name type="scientific">Caenorhabditis japonica</name>
    <dbReference type="NCBI Taxonomy" id="281687"/>
    <lineage>
        <taxon>Eukaryota</taxon>
        <taxon>Metazoa</taxon>
        <taxon>Ecdysozoa</taxon>
        <taxon>Nematoda</taxon>
        <taxon>Chromadorea</taxon>
        <taxon>Rhabditida</taxon>
        <taxon>Rhabditina</taxon>
        <taxon>Rhabditomorpha</taxon>
        <taxon>Rhabditoidea</taxon>
        <taxon>Rhabditidae</taxon>
        <taxon>Peloderinae</taxon>
        <taxon>Caenorhabditis</taxon>
    </lineage>
</organism>
<evidence type="ECO:0000256" key="1">
    <source>
        <dbReference type="SAM" id="MobiDB-lite"/>
    </source>
</evidence>
<name>A0A8R1E524_CAEJA</name>
<keyword evidence="3" id="KW-1185">Reference proteome</keyword>
<sequence length="140" mass="15418">MIERCGAEERTSTPPPAASSGAAVGSERTLRDGTATLAELKEKRIGSRWSFGSTWLGSPQLDATRRQKQVAKRNVKRYVLPGSEPGARAVTIPVFSISSTFRAAPSFFLSFLQPPDLLPSRPSLFFSSLFVRFRPFSRIL</sequence>